<dbReference type="AlphaFoldDB" id="A0A0D8HDF5"/>
<gene>
    <name evidence="2" type="ORF">AXFE_32070</name>
</gene>
<feature type="coiled-coil region" evidence="1">
    <location>
        <begin position="93"/>
        <end position="145"/>
    </location>
</feature>
<proteinExistence type="predicted"/>
<keyword evidence="3" id="KW-1185">Reference proteome</keyword>
<evidence type="ECO:0008006" key="4">
    <source>
        <dbReference type="Google" id="ProtNLM"/>
    </source>
</evidence>
<reference evidence="2 3" key="1">
    <citation type="submission" date="2015-01" db="EMBL/GenBank/DDBJ databases">
        <title>Draft genome of the acidophilic iron oxidizer Acidithrix ferrooxidans strain Py-F3.</title>
        <authorList>
            <person name="Poehlein A."/>
            <person name="Eisen S."/>
            <person name="Schloemann M."/>
            <person name="Johnson B.D."/>
            <person name="Daniel R."/>
            <person name="Muehling M."/>
        </authorList>
    </citation>
    <scope>NUCLEOTIDE SEQUENCE [LARGE SCALE GENOMIC DNA]</scope>
    <source>
        <strain evidence="2 3">Py-F3</strain>
    </source>
</reference>
<sequence>MKRYPAELKNKVVAALYELDNSEPAKAGAIAKIAKDHGINANVVYQWNSERKISANAVSDKINKIKAVVDTAAMNEHELGSWLRANGVLAEDLEEWRNTLESAFDNKSAANRAHQVELDKERKARVRIEAELRRKEKALAEAAAHLFISVLAYHLLSAIELTLRQNNDKRRWSTIKEQLNSHRRATIVLTSDKGVVYHIRTSGVSEPVHKEIYRLLGVSDPLKRIKTIATHL</sequence>
<dbReference type="OrthoDB" id="5244795at2"/>
<keyword evidence="1" id="KW-0175">Coiled coil</keyword>
<dbReference type="STRING" id="1280514.AXFE_32070"/>
<evidence type="ECO:0000313" key="3">
    <source>
        <dbReference type="Proteomes" id="UP000032360"/>
    </source>
</evidence>
<dbReference type="RefSeq" id="WP_052606873.1">
    <property type="nucleotide sequence ID" value="NZ_JXYS01000109.1"/>
</dbReference>
<comment type="caution">
    <text evidence="2">The sequence shown here is derived from an EMBL/GenBank/DDBJ whole genome shotgun (WGS) entry which is preliminary data.</text>
</comment>
<organism evidence="2 3">
    <name type="scientific">Acidithrix ferrooxidans</name>
    <dbReference type="NCBI Taxonomy" id="1280514"/>
    <lineage>
        <taxon>Bacteria</taxon>
        <taxon>Bacillati</taxon>
        <taxon>Actinomycetota</taxon>
        <taxon>Acidimicrobiia</taxon>
        <taxon>Acidimicrobiales</taxon>
        <taxon>Acidimicrobiaceae</taxon>
        <taxon>Acidithrix</taxon>
    </lineage>
</organism>
<evidence type="ECO:0000313" key="2">
    <source>
        <dbReference type="EMBL" id="KJF15958.1"/>
    </source>
</evidence>
<dbReference type="Proteomes" id="UP000032360">
    <property type="component" value="Unassembled WGS sequence"/>
</dbReference>
<accession>A0A0D8HDF5</accession>
<protein>
    <recommendedName>
        <fullName evidence="4">Transposase</fullName>
    </recommendedName>
</protein>
<dbReference type="PATRIC" id="fig|1280514.3.peg.4288"/>
<dbReference type="EMBL" id="JXYS01000109">
    <property type="protein sequence ID" value="KJF15958.1"/>
    <property type="molecule type" value="Genomic_DNA"/>
</dbReference>
<evidence type="ECO:0000256" key="1">
    <source>
        <dbReference type="SAM" id="Coils"/>
    </source>
</evidence>
<name>A0A0D8HDF5_9ACTN</name>